<evidence type="ECO:0000256" key="1">
    <source>
        <dbReference type="ARBA" id="ARBA00010652"/>
    </source>
</evidence>
<dbReference type="InterPro" id="IPR000030">
    <property type="entry name" value="PPE_dom"/>
</dbReference>
<dbReference type="EMBL" id="CP092488">
    <property type="protein sequence ID" value="UMB70747.1"/>
    <property type="molecule type" value="Genomic_DNA"/>
</dbReference>
<evidence type="ECO:0000313" key="6">
    <source>
        <dbReference type="Proteomes" id="UP001055336"/>
    </source>
</evidence>
<dbReference type="InterPro" id="IPR038332">
    <property type="entry name" value="PPE_sf"/>
</dbReference>
<protein>
    <submittedName>
        <fullName evidence="5">PPE family protein</fullName>
    </submittedName>
</protein>
<dbReference type="PANTHER" id="PTHR46766">
    <property type="entry name" value="GLUTAMINE-RICH PROTEIN 2"/>
    <property type="match status" value="1"/>
</dbReference>
<feature type="compositionally biased region" description="Polar residues" evidence="2">
    <location>
        <begin position="166"/>
        <end position="177"/>
    </location>
</feature>
<evidence type="ECO:0000259" key="3">
    <source>
        <dbReference type="Pfam" id="PF00823"/>
    </source>
</evidence>
<feature type="domain" description="PPE family C-terminal" evidence="4">
    <location>
        <begin position="307"/>
        <end position="390"/>
    </location>
</feature>
<dbReference type="SUPFAM" id="SSF140459">
    <property type="entry name" value="PE/PPE dimer-like"/>
    <property type="match status" value="1"/>
</dbReference>
<dbReference type="InterPro" id="IPR022171">
    <property type="entry name" value="PPE_C"/>
</dbReference>
<proteinExistence type="inferred from homology"/>
<feature type="domain" description="PPE" evidence="3">
    <location>
        <begin position="4"/>
        <end position="165"/>
    </location>
</feature>
<dbReference type="Pfam" id="PF12484">
    <property type="entry name" value="PPE-SVP"/>
    <property type="match status" value="1"/>
</dbReference>
<dbReference type="Proteomes" id="UP001055336">
    <property type="component" value="Chromosome"/>
</dbReference>
<name>A0ABY3VNI1_9MYCO</name>
<dbReference type="Pfam" id="PF00823">
    <property type="entry name" value="PPE"/>
    <property type="match status" value="1"/>
</dbReference>
<evidence type="ECO:0000256" key="2">
    <source>
        <dbReference type="SAM" id="MobiDB-lite"/>
    </source>
</evidence>
<dbReference type="PANTHER" id="PTHR46766:SF1">
    <property type="entry name" value="GLUTAMINE-RICH PROTEIN 2"/>
    <property type="match status" value="1"/>
</dbReference>
<keyword evidence="6" id="KW-1185">Reference proteome</keyword>
<organism evidence="5 6">
    <name type="scientific">Mycobacterium paraterrae</name>
    <dbReference type="NCBI Taxonomy" id="577492"/>
    <lineage>
        <taxon>Bacteria</taxon>
        <taxon>Bacillati</taxon>
        <taxon>Actinomycetota</taxon>
        <taxon>Actinomycetes</taxon>
        <taxon>Mycobacteriales</taxon>
        <taxon>Mycobacteriaceae</taxon>
        <taxon>Mycobacterium</taxon>
    </lineage>
</organism>
<comment type="similarity">
    <text evidence="1">Belongs to the mycobacterial PPE family.</text>
</comment>
<sequence length="393" mass="38338">MAFDFAARPPEVNSTLIYSGAGAGPLMAAAATFGSLSSELSTNAAAYESVISELSSVWTGPSSTAMAASAQQNVEWLQTTSAQLAEAASKATASAAAYEAAFSASIPPPVVYANRAQLAILVATNILGQNTPAIAANEAMYAEFWAQDATAMSTYAASAATTAQVTPLTEPTQSTNPGGSAAQSAAVGSSAATNGANSGANGLLSSLQGASSAAAQPADVTSELGNLYQAIQNFWGVPLISNGFNSADVTLSWCIMMMASALGTLNHFIAGAPFGVTIGDATPLGAGLGFGTTLAGSTSGVGGATLAGMGEAGSVGGMSVPASWAPSTPATLAANESVLSGSGWTAAVDEAATGTGGAPGIMPGMASAGGKSGLGLSGPRYGTKPKVMPKVLI</sequence>
<reference evidence="5" key="1">
    <citation type="submission" date="2022-08" db="EMBL/GenBank/DDBJ databases">
        <title>Whole genome sequencing of non-tuberculosis mycobacteria type-strains.</title>
        <authorList>
            <person name="Igarashi Y."/>
            <person name="Osugi A."/>
            <person name="Mitarai S."/>
        </authorList>
    </citation>
    <scope>NUCLEOTIDE SEQUENCE</scope>
    <source>
        <strain evidence="5">DSM 45127</strain>
    </source>
</reference>
<dbReference type="RefSeq" id="WP_240262507.1">
    <property type="nucleotide sequence ID" value="NZ_CP092488.2"/>
</dbReference>
<gene>
    <name evidence="5" type="ORF">MKK62_05435</name>
</gene>
<feature type="region of interest" description="Disordered" evidence="2">
    <location>
        <begin position="166"/>
        <end position="186"/>
    </location>
</feature>
<accession>A0ABY3VNI1</accession>
<evidence type="ECO:0000259" key="4">
    <source>
        <dbReference type="Pfam" id="PF12484"/>
    </source>
</evidence>
<evidence type="ECO:0000313" key="5">
    <source>
        <dbReference type="EMBL" id="UMB70747.1"/>
    </source>
</evidence>
<dbReference type="Gene3D" id="1.20.1260.20">
    <property type="entry name" value="PPE superfamily"/>
    <property type="match status" value="1"/>
</dbReference>